<name>A0A3G6RLK8_CHRLC</name>
<dbReference type="AlphaFoldDB" id="A0A3G6RLK8"/>
<keyword evidence="4" id="KW-1185">Reference proteome</keyword>
<dbReference type="OrthoDB" id="1219704at2"/>
<sequence length="492" mass="59373">MKKHIDVNTKSGVTLDFIVYAVTANLPYNLHGIGGFFFQDYNLVNKAENYSSIEQIKKNIKQYYPDITDENERKFIRYSSEDMFTFHWKGLFHEKQGCTDIIKDYFEYLHYFLDIDEIIREDFEYVDFSEVNTLLDLYTTEEIEDILYEVNYYIIEEGIYDDESQERDLFEEENYRIKLASLKEDFEDFISLRYIFPNTYISYYASQIHFLDQKTSNKMRRFVREIDALTNSPLINEVSTSSKYLETLISENETLCYKHSFDTPQLDGVFEETMPLVIFYDTLWNYLNILKDSGIFQFTYLNNIYQYNYLELDDEHCLYGMKLKYLNLKLYGEDEDSDEESLSENFTYFIKEKENFIQYLKRKNFTTREINIILNILSENRYNSLDIKSLNTARDIYFFRICYFFHVFDYFTEVEGIIFDSIVSFEPIIKFNSQNKRENKQQFLKNYININNSEHKDYPFTLKKTELFLSEIEYSLGISREKLKAIPEIKKY</sequence>
<dbReference type="EMBL" id="PPEH01000004">
    <property type="protein sequence ID" value="PNW13439.1"/>
    <property type="molecule type" value="Genomic_DNA"/>
</dbReference>
<evidence type="ECO:0000313" key="3">
    <source>
        <dbReference type="Proteomes" id="UP000236262"/>
    </source>
</evidence>
<organism evidence="2 3">
    <name type="scientific">Chryseobacterium lactis</name>
    <dbReference type="NCBI Taxonomy" id="1241981"/>
    <lineage>
        <taxon>Bacteria</taxon>
        <taxon>Pseudomonadati</taxon>
        <taxon>Bacteroidota</taxon>
        <taxon>Flavobacteriia</taxon>
        <taxon>Flavobacteriales</taxon>
        <taxon>Weeksellaceae</taxon>
        <taxon>Chryseobacterium group</taxon>
        <taxon>Chryseobacterium</taxon>
    </lineage>
</organism>
<dbReference type="Proteomes" id="UP000279972">
    <property type="component" value="Chromosome"/>
</dbReference>
<evidence type="ECO:0000313" key="4">
    <source>
        <dbReference type="Proteomes" id="UP000279972"/>
    </source>
</evidence>
<reference evidence="2 3" key="1">
    <citation type="submission" date="2018-01" db="EMBL/GenBank/DDBJ databases">
        <title>Draft genome sequences of Chryseobacterium lactis NCTC11390, Chryseobacterium oncorhynchi 701B-08, and Chryseobacterium viscerum 687B-08.</title>
        <authorList>
            <person name="Jeong J.-J."/>
            <person name="Lee Y.J."/>
            <person name="Park B."/>
            <person name="Choi I.-G."/>
            <person name="Kim K.D."/>
        </authorList>
    </citation>
    <scope>NUCLEOTIDE SEQUENCE [LARGE SCALE GENOMIC DNA]</scope>
    <source>
        <strain evidence="2 3">NCTC11390</strain>
    </source>
</reference>
<proteinExistence type="predicted"/>
<reference evidence="1 4" key="2">
    <citation type="submission" date="2018-11" db="EMBL/GenBank/DDBJ databases">
        <title>Proposal to divide the Flavobacteriaceae and reorganize its genera based on Amino Acid Identity values calculated from whole genome sequences.</title>
        <authorList>
            <person name="Nicholson A.C."/>
            <person name="Gulvik C.A."/>
            <person name="Whitney A.M."/>
            <person name="Humrighouse B.W."/>
            <person name="Bell M."/>
            <person name="Holmes B."/>
            <person name="Steigerwalt A.G."/>
            <person name="Villarma A."/>
            <person name="Sheth M."/>
            <person name="Batra D."/>
            <person name="Pryor J."/>
            <person name="Bernardet J.-F."/>
            <person name="Hugo C."/>
            <person name="Kampfer P."/>
            <person name="Newman J."/>
            <person name="McQuiston J.R."/>
        </authorList>
    </citation>
    <scope>NUCLEOTIDE SEQUENCE [LARGE SCALE GENOMIC DNA]</scope>
    <source>
        <strain evidence="1 4">KC_1864</strain>
    </source>
</reference>
<accession>A0A3G6RLK8</accession>
<dbReference type="KEGG" id="clac:EG342_02455"/>
<dbReference type="EMBL" id="CP033924">
    <property type="protein sequence ID" value="AZA80839.1"/>
    <property type="molecule type" value="Genomic_DNA"/>
</dbReference>
<gene>
    <name evidence="2" type="ORF">C1637_11485</name>
    <name evidence="1" type="ORF">EG342_02455</name>
</gene>
<evidence type="ECO:0000313" key="1">
    <source>
        <dbReference type="EMBL" id="AZA80839.1"/>
    </source>
</evidence>
<dbReference type="RefSeq" id="WP_103291875.1">
    <property type="nucleotide sequence ID" value="NZ_CP033924.1"/>
</dbReference>
<dbReference type="Proteomes" id="UP000236262">
    <property type="component" value="Unassembled WGS sequence"/>
</dbReference>
<evidence type="ECO:0000313" key="2">
    <source>
        <dbReference type="EMBL" id="PNW13439.1"/>
    </source>
</evidence>
<protein>
    <submittedName>
        <fullName evidence="2">Uncharacterized protein</fullName>
    </submittedName>
</protein>